<evidence type="ECO:0000313" key="7">
    <source>
        <dbReference type="EMBL" id="MBB6061957.1"/>
    </source>
</evidence>
<gene>
    <name evidence="7" type="ORF">HNP65_000379</name>
</gene>
<dbReference type="Gene3D" id="1.10.287.130">
    <property type="match status" value="1"/>
</dbReference>
<feature type="domain" description="Histidine kinase" evidence="6">
    <location>
        <begin position="400"/>
        <end position="610"/>
    </location>
</feature>
<dbReference type="PROSITE" id="PS50109">
    <property type="entry name" value="HIS_KIN"/>
    <property type="match status" value="1"/>
</dbReference>
<dbReference type="Gene3D" id="3.30.565.10">
    <property type="entry name" value="Histidine kinase-like ATPase, C-terminal domain"/>
    <property type="match status" value="1"/>
</dbReference>
<evidence type="ECO:0000256" key="5">
    <source>
        <dbReference type="SAM" id="Phobius"/>
    </source>
</evidence>
<organism evidence="7 8">
    <name type="scientific">Thermosipho japonicus</name>
    <dbReference type="NCBI Taxonomy" id="90323"/>
    <lineage>
        <taxon>Bacteria</taxon>
        <taxon>Thermotogati</taxon>
        <taxon>Thermotogota</taxon>
        <taxon>Thermotogae</taxon>
        <taxon>Thermotogales</taxon>
        <taxon>Fervidobacteriaceae</taxon>
        <taxon>Thermosipho</taxon>
    </lineage>
</organism>
<dbReference type="InterPro" id="IPR005467">
    <property type="entry name" value="His_kinase_dom"/>
</dbReference>
<keyword evidence="7" id="KW-0808">Transferase</keyword>
<feature type="transmembrane region" description="Helical" evidence="5">
    <location>
        <begin position="163"/>
        <end position="181"/>
    </location>
</feature>
<dbReference type="InterPro" id="IPR033425">
    <property type="entry name" value="MASE3"/>
</dbReference>
<feature type="transmembrane region" description="Helical" evidence="5">
    <location>
        <begin position="133"/>
        <end position="151"/>
    </location>
</feature>
<dbReference type="Pfam" id="PF17159">
    <property type="entry name" value="MASE3"/>
    <property type="match status" value="1"/>
</dbReference>
<dbReference type="InterPro" id="IPR036097">
    <property type="entry name" value="HisK_dim/P_sf"/>
</dbReference>
<dbReference type="CDD" id="cd00082">
    <property type="entry name" value="HisKA"/>
    <property type="match status" value="1"/>
</dbReference>
<dbReference type="InterPro" id="IPR003661">
    <property type="entry name" value="HisK_dim/P_dom"/>
</dbReference>
<dbReference type="SUPFAM" id="SSF47384">
    <property type="entry name" value="Homodimeric domain of signal transducing histidine kinase"/>
    <property type="match status" value="1"/>
</dbReference>
<feature type="transmembrane region" description="Helical" evidence="5">
    <location>
        <begin position="7"/>
        <end position="25"/>
    </location>
</feature>
<dbReference type="Gene3D" id="3.40.50.2300">
    <property type="match status" value="1"/>
</dbReference>
<dbReference type="InterPro" id="IPR011006">
    <property type="entry name" value="CheY-like_superfamily"/>
</dbReference>
<dbReference type="CDD" id="cd00156">
    <property type="entry name" value="REC"/>
    <property type="match status" value="1"/>
</dbReference>
<feature type="transmembrane region" description="Helical" evidence="5">
    <location>
        <begin position="66"/>
        <end position="89"/>
    </location>
</feature>
<evidence type="ECO:0000256" key="1">
    <source>
        <dbReference type="ARBA" id="ARBA00000085"/>
    </source>
</evidence>
<feature type="transmembrane region" description="Helical" evidence="5">
    <location>
        <begin position="188"/>
        <end position="205"/>
    </location>
</feature>
<keyword evidence="7" id="KW-0418">Kinase</keyword>
<keyword evidence="5" id="KW-0472">Membrane</keyword>
<dbReference type="Proteomes" id="UP000555828">
    <property type="component" value="Unassembled WGS sequence"/>
</dbReference>
<dbReference type="Pfam" id="PF00512">
    <property type="entry name" value="HisKA"/>
    <property type="match status" value="1"/>
</dbReference>
<dbReference type="GO" id="GO:0000155">
    <property type="term" value="F:phosphorelay sensor kinase activity"/>
    <property type="evidence" value="ECO:0007669"/>
    <property type="project" value="InterPro"/>
</dbReference>
<keyword evidence="3" id="KW-0597">Phosphoprotein</keyword>
<evidence type="ECO:0000259" key="6">
    <source>
        <dbReference type="PROSITE" id="PS50109"/>
    </source>
</evidence>
<dbReference type="EC" id="2.7.13.3" evidence="2"/>
<keyword evidence="5" id="KW-1133">Transmembrane helix</keyword>
<keyword evidence="5" id="KW-0812">Transmembrane</keyword>
<evidence type="ECO:0000256" key="4">
    <source>
        <dbReference type="SAM" id="Coils"/>
    </source>
</evidence>
<dbReference type="InterPro" id="IPR004358">
    <property type="entry name" value="Sig_transdc_His_kin-like_C"/>
</dbReference>
<name>A0A841GHW3_9BACT</name>
<keyword evidence="8" id="KW-1185">Reference proteome</keyword>
<dbReference type="PANTHER" id="PTHR43547">
    <property type="entry name" value="TWO-COMPONENT HISTIDINE KINASE"/>
    <property type="match status" value="1"/>
</dbReference>
<dbReference type="PANTHER" id="PTHR43547:SF2">
    <property type="entry name" value="HYBRID SIGNAL TRANSDUCTION HISTIDINE KINASE C"/>
    <property type="match status" value="1"/>
</dbReference>
<dbReference type="SMART" id="SM00387">
    <property type="entry name" value="HATPase_c"/>
    <property type="match status" value="1"/>
</dbReference>
<keyword evidence="4" id="KW-0175">Coiled coil</keyword>
<sequence length="809" mass="94527">MPNGKELLKYFLLGITIFFLSFIFIRIHFDFVNLLIVELITIFSYLLIFIYFLVFPKNLKYIHYVIYGFFLFGAALLEIIHVVFFSGFYTNTMEISFELWIYARTLFVFGTFSYAILDYKFQRSNKQVSTKFLCFPILLTFLFILLSKFIPQKMFYTTNTTRYKSIFEVVLTIVLFVSAYMLRKRAGLFVSLLFAALAEISFILYRDNAFNEHFTFGYSLLISHAIVMLVSVTNNVFIKSLNQVSKILSKYNWTLEDLSDEILLCEMKQKILLYQQQLLLNSQTKEDVKKNMNILLDKYREFFKNRLGIGEIVVLYKDKMVYSTMKDIPREFKNWPKIHTKNIALYLKTNTLSKNTEEILKSQIYLVELKLNEIEQKDALQETTEELKRLSELRTYFLRSISHELKTPITVISGNVQLIKSGIYGNISNLKEPLESMEKALKRMEELVNNLLGLLRIEAWKLEVKIETLKQSLFEPLISEYRDLATQKGLNFNFEFSGEEVFSGDYKVDSMILSNLLSNAIKYTEKGSVKGEMKVEKEKIIIEVEDTGKGIKEEKLQKIFEPFVGEKDYASTGLGLSIVKTFVELLDGKIRVDSKVSKGTKFHVEIPRFVTPKNVREKEHIKLLLIEPDEELRKLVRKFFKPQEIVEASNGYDGYIKALEHTPDVILTKMNLSDVSGEVLVKLLEEESRLLHTRFIFYTEEYFAKEKKQIIEKGTNFLEQVEMIRELLNQKVMVIYTKRSKEYLKQIESLGKYTFKVLNEITKDVIREYKIIVLFATKKELESSSSIVKELVKIFPEIKLLVIALGGEN</sequence>
<dbReference type="EMBL" id="JACHEX010000001">
    <property type="protein sequence ID" value="MBB6061957.1"/>
    <property type="molecule type" value="Genomic_DNA"/>
</dbReference>
<accession>A0A841GHW3</accession>
<dbReference type="AlphaFoldDB" id="A0A841GHW3"/>
<dbReference type="InterPro" id="IPR003594">
    <property type="entry name" value="HATPase_dom"/>
</dbReference>
<comment type="catalytic activity">
    <reaction evidence="1">
        <text>ATP + protein L-histidine = ADP + protein N-phospho-L-histidine.</text>
        <dbReference type="EC" id="2.7.13.3"/>
    </reaction>
</comment>
<evidence type="ECO:0000313" key="8">
    <source>
        <dbReference type="Proteomes" id="UP000555828"/>
    </source>
</evidence>
<dbReference type="SUPFAM" id="SSF52172">
    <property type="entry name" value="CheY-like"/>
    <property type="match status" value="1"/>
</dbReference>
<dbReference type="SMART" id="SM00388">
    <property type="entry name" value="HisKA"/>
    <property type="match status" value="1"/>
</dbReference>
<feature type="transmembrane region" description="Helical" evidence="5">
    <location>
        <begin position="31"/>
        <end position="54"/>
    </location>
</feature>
<feature type="transmembrane region" description="Helical" evidence="5">
    <location>
        <begin position="217"/>
        <end position="238"/>
    </location>
</feature>
<feature type="transmembrane region" description="Helical" evidence="5">
    <location>
        <begin position="101"/>
        <end position="121"/>
    </location>
</feature>
<dbReference type="SUPFAM" id="SSF55874">
    <property type="entry name" value="ATPase domain of HSP90 chaperone/DNA topoisomerase II/histidine kinase"/>
    <property type="match status" value="1"/>
</dbReference>
<evidence type="ECO:0000256" key="3">
    <source>
        <dbReference type="ARBA" id="ARBA00022553"/>
    </source>
</evidence>
<dbReference type="PRINTS" id="PR00344">
    <property type="entry name" value="BCTRLSENSOR"/>
</dbReference>
<comment type="caution">
    <text evidence="7">The sequence shown here is derived from an EMBL/GenBank/DDBJ whole genome shotgun (WGS) entry which is preliminary data.</text>
</comment>
<dbReference type="RefSeq" id="WP_184618699.1">
    <property type="nucleotide sequence ID" value="NZ_JACHEX010000001.1"/>
</dbReference>
<protein>
    <recommendedName>
        <fullName evidence="2">histidine kinase</fullName>
        <ecNumber evidence="2">2.7.13.3</ecNumber>
    </recommendedName>
</protein>
<feature type="coiled-coil region" evidence="4">
    <location>
        <begin position="427"/>
        <end position="454"/>
    </location>
</feature>
<reference evidence="7 8" key="1">
    <citation type="submission" date="2020-08" db="EMBL/GenBank/DDBJ databases">
        <title>Genomic Encyclopedia of Type Strains, Phase IV (KMG-IV): sequencing the most valuable type-strain genomes for metagenomic binning, comparative biology and taxonomic classification.</title>
        <authorList>
            <person name="Goeker M."/>
        </authorList>
    </citation>
    <scope>NUCLEOTIDE SEQUENCE [LARGE SCALE GENOMIC DNA]</scope>
    <source>
        <strain evidence="7 8">DSM 13481</strain>
    </source>
</reference>
<evidence type="ECO:0000256" key="2">
    <source>
        <dbReference type="ARBA" id="ARBA00012438"/>
    </source>
</evidence>
<proteinExistence type="predicted"/>
<dbReference type="Pfam" id="PF02518">
    <property type="entry name" value="HATPase_c"/>
    <property type="match status" value="1"/>
</dbReference>
<dbReference type="InterPro" id="IPR036890">
    <property type="entry name" value="HATPase_C_sf"/>
</dbReference>